<sequence length="313" mass="35914">MRFSSVLSCFGVSLEGLLGSSPSSRGVQPAEITESELSPTAGLEHTEEIELDYTEERCDFKTDDISSHDYLPDRGYLASFHPKGETRVYSIHYDEFGEETMLSVYFDESRQVTSFRNDNLRYEKDHDYKLSLFYIFRALCLSQFVDFLAMDWIVMDIFDLHTLERIEQYRESNLLRIEEDIRLTEEDRCWGIFSNTYYYQQASRMIPARIDKMIIRRQERWIEGTDYPATVAHLIMFSFKSHHSKGQDPPATDAAEIRALEGVGAAIEAVDEAEAAKLKQELGIRPEAGADTLDDFTEAAPEKSDTEPALEDS</sequence>
<organism evidence="3 4">
    <name type="scientific">Ceratocystis fimbriata f. sp. platani</name>
    <dbReference type="NCBI Taxonomy" id="88771"/>
    <lineage>
        <taxon>Eukaryota</taxon>
        <taxon>Fungi</taxon>
        <taxon>Dikarya</taxon>
        <taxon>Ascomycota</taxon>
        <taxon>Pezizomycotina</taxon>
        <taxon>Sordariomycetes</taxon>
        <taxon>Hypocreomycetidae</taxon>
        <taxon>Microascales</taxon>
        <taxon>Ceratocystidaceae</taxon>
        <taxon>Ceratocystis</taxon>
    </lineage>
</organism>
<feature type="signal peptide" evidence="2">
    <location>
        <begin position="1"/>
        <end position="19"/>
    </location>
</feature>
<name>A0A0F8BJZ0_CERFI</name>
<reference evidence="3 4" key="1">
    <citation type="submission" date="2015-04" db="EMBL/GenBank/DDBJ databases">
        <title>Genome sequence of Ceratocystis platani, a major pathogen of plane trees.</title>
        <authorList>
            <person name="Belbahri L."/>
        </authorList>
    </citation>
    <scope>NUCLEOTIDE SEQUENCE [LARGE SCALE GENOMIC DNA]</scope>
    <source>
        <strain evidence="3 4">CFO</strain>
    </source>
</reference>
<feature type="chain" id="PRO_5002527618" evidence="2">
    <location>
        <begin position="20"/>
        <end position="313"/>
    </location>
</feature>
<accession>A0A0F8BJZ0</accession>
<evidence type="ECO:0000313" key="4">
    <source>
        <dbReference type="Proteomes" id="UP000034841"/>
    </source>
</evidence>
<dbReference type="Proteomes" id="UP000034841">
    <property type="component" value="Unassembled WGS sequence"/>
</dbReference>
<evidence type="ECO:0000313" key="3">
    <source>
        <dbReference type="EMBL" id="KKF92608.1"/>
    </source>
</evidence>
<keyword evidence="4" id="KW-1185">Reference proteome</keyword>
<feature type="region of interest" description="Disordered" evidence="1">
    <location>
        <begin position="20"/>
        <end position="41"/>
    </location>
</feature>
<evidence type="ECO:0000256" key="1">
    <source>
        <dbReference type="SAM" id="MobiDB-lite"/>
    </source>
</evidence>
<protein>
    <submittedName>
        <fullName evidence="3">Uncharacterized protein</fullName>
    </submittedName>
</protein>
<feature type="region of interest" description="Disordered" evidence="1">
    <location>
        <begin position="281"/>
        <end position="313"/>
    </location>
</feature>
<proteinExistence type="predicted"/>
<comment type="caution">
    <text evidence="3">The sequence shown here is derived from an EMBL/GenBank/DDBJ whole genome shotgun (WGS) entry which is preliminary data.</text>
</comment>
<dbReference type="AlphaFoldDB" id="A0A0F8BJZ0"/>
<gene>
    <name evidence="3" type="ORF">CFO_g5037</name>
</gene>
<dbReference type="EMBL" id="LBBL01000368">
    <property type="protein sequence ID" value="KKF92608.1"/>
    <property type="molecule type" value="Genomic_DNA"/>
</dbReference>
<evidence type="ECO:0000256" key="2">
    <source>
        <dbReference type="SAM" id="SignalP"/>
    </source>
</evidence>
<keyword evidence="2" id="KW-0732">Signal</keyword>